<dbReference type="InterPro" id="IPR050583">
    <property type="entry name" value="Mycobacterial_A85_antigen"/>
</dbReference>
<dbReference type="Gene3D" id="3.40.50.1820">
    <property type="entry name" value="alpha/beta hydrolase"/>
    <property type="match status" value="1"/>
</dbReference>
<proteinExistence type="predicted"/>
<keyword evidence="1" id="KW-0732">Signal</keyword>
<gene>
    <name evidence="2" type="ORF">WMO44_00510</name>
</gene>
<feature type="signal peptide" evidence="1">
    <location>
        <begin position="1"/>
        <end position="27"/>
    </location>
</feature>
<dbReference type="RefSeq" id="WP_349151407.1">
    <property type="nucleotide sequence ID" value="NZ_JBBMEO010000001.1"/>
</dbReference>
<reference evidence="2 3" key="1">
    <citation type="submission" date="2024-03" db="EMBL/GenBank/DDBJ databases">
        <title>Human intestinal bacterial collection.</title>
        <authorList>
            <person name="Pauvert C."/>
            <person name="Hitch T.C.A."/>
            <person name="Clavel T."/>
        </authorList>
    </citation>
    <scope>NUCLEOTIDE SEQUENCE [LARGE SCALE GENOMIC DNA]</scope>
    <source>
        <strain evidence="2 3">CLA-AA-H175</strain>
    </source>
</reference>
<name>A0ABV1ATF4_9FIRM</name>
<keyword evidence="3" id="KW-1185">Reference proteome</keyword>
<evidence type="ECO:0000313" key="3">
    <source>
        <dbReference type="Proteomes" id="UP001457197"/>
    </source>
</evidence>
<dbReference type="InterPro" id="IPR029058">
    <property type="entry name" value="AB_hydrolase_fold"/>
</dbReference>
<comment type="caution">
    <text evidence="2">The sequence shown here is derived from an EMBL/GenBank/DDBJ whole genome shotgun (WGS) entry which is preliminary data.</text>
</comment>
<organism evidence="2 3">
    <name type="scientific">Faecalibacterium tardum</name>
    <dbReference type="NCBI Taxonomy" id="3133156"/>
    <lineage>
        <taxon>Bacteria</taxon>
        <taxon>Bacillati</taxon>
        <taxon>Bacillota</taxon>
        <taxon>Clostridia</taxon>
        <taxon>Eubacteriales</taxon>
        <taxon>Oscillospiraceae</taxon>
        <taxon>Faecalibacterium</taxon>
    </lineage>
</organism>
<dbReference type="GO" id="GO:0016787">
    <property type="term" value="F:hydrolase activity"/>
    <property type="evidence" value="ECO:0007669"/>
    <property type="project" value="UniProtKB-KW"/>
</dbReference>
<protein>
    <submittedName>
        <fullName evidence="2">Alpha/beta hydrolase-fold protein</fullName>
    </submittedName>
</protein>
<evidence type="ECO:0000313" key="2">
    <source>
        <dbReference type="EMBL" id="MEQ2360631.1"/>
    </source>
</evidence>
<sequence length="493" mass="54634">MKRILKTTIASALVLSMALSGATAAVAATPAAEGLQQSNCIATQTVSNWAKNVKIKLFNKSEYAKYNPGVTVEKDENSPTGYYAVFVFDEDSLTDSYKSYIKEQYGVDLNEKLDLNNLAQVQIYSNTALLFSYDTQAAGVPLDPANAAYTPDQYTEGLYPAGGDTSKAWTNAAGTTKVNYYADMTKFAEGRWGVKIPLTSGATDYNIRLVDVNGVADGTYLYDPANAPMQNTASGVYSRSSMVYVPYSEKMGTGTYSDRTVENPREDGKTGEMTFASYVNADGETRYLGVYLPYGYDANRTEPYNVLYMSHGAQSEQLGSEMRWLNECAVQNITDNLNGDFVVVTMNNVDLKWNQDKIWTEQQNIMSFVESNYNVGKEQKNRAYCGFSMGGRTASYMYVNHADQFGYVGIWSYAANELLDALDADGWAKLAAQGTKVSVGAGDWDYLLSFCTKFSDSLKAHDIDNTYFTVPGSHDWRTWQAMYAYAVQNLLWK</sequence>
<dbReference type="InterPro" id="IPR000801">
    <property type="entry name" value="Esterase-like"/>
</dbReference>
<dbReference type="EMBL" id="JBBMEO010000001">
    <property type="protein sequence ID" value="MEQ2360631.1"/>
    <property type="molecule type" value="Genomic_DNA"/>
</dbReference>
<feature type="chain" id="PRO_5045177946" evidence="1">
    <location>
        <begin position="28"/>
        <end position="493"/>
    </location>
</feature>
<keyword evidence="2" id="KW-0378">Hydrolase</keyword>
<dbReference type="Proteomes" id="UP001457197">
    <property type="component" value="Unassembled WGS sequence"/>
</dbReference>
<accession>A0ABV1ATF4</accession>
<dbReference type="SUPFAM" id="SSF53474">
    <property type="entry name" value="alpha/beta-Hydrolases"/>
    <property type="match status" value="1"/>
</dbReference>
<dbReference type="Pfam" id="PF00756">
    <property type="entry name" value="Esterase"/>
    <property type="match status" value="1"/>
</dbReference>
<evidence type="ECO:0000256" key="1">
    <source>
        <dbReference type="SAM" id="SignalP"/>
    </source>
</evidence>
<dbReference type="PANTHER" id="PTHR48098">
    <property type="entry name" value="ENTEROCHELIN ESTERASE-RELATED"/>
    <property type="match status" value="1"/>
</dbReference>